<dbReference type="InterPro" id="IPR001451">
    <property type="entry name" value="Hexapep"/>
</dbReference>
<evidence type="ECO:0000256" key="2">
    <source>
        <dbReference type="ARBA" id="ARBA00013235"/>
    </source>
</evidence>
<dbReference type="PROSITE" id="PS00101">
    <property type="entry name" value="HEXAPEP_TRANSFERASES"/>
    <property type="match status" value="1"/>
</dbReference>
<evidence type="ECO:0000313" key="9">
    <source>
        <dbReference type="EMBL" id="SHE42894.1"/>
    </source>
</evidence>
<reference evidence="10" key="1">
    <citation type="submission" date="2016-11" db="EMBL/GenBank/DDBJ databases">
        <authorList>
            <person name="Varghese N."/>
            <person name="Submissions S."/>
        </authorList>
    </citation>
    <scope>NUCLEOTIDE SEQUENCE [LARGE SCALE GENOMIC DNA]</scope>
    <source>
        <strain evidence="10">DSM 100566</strain>
    </source>
</reference>
<evidence type="ECO:0000256" key="7">
    <source>
        <dbReference type="ARBA" id="ARBA00023315"/>
    </source>
</evidence>
<dbReference type="GO" id="GO:0046677">
    <property type="term" value="P:response to antibiotic"/>
    <property type="evidence" value="ECO:0007669"/>
    <property type="project" value="UniProtKB-KW"/>
</dbReference>
<dbReference type="GO" id="GO:0008811">
    <property type="term" value="F:chloramphenicol O-acetyltransferase activity"/>
    <property type="evidence" value="ECO:0007669"/>
    <property type="project" value="UniProtKB-EC"/>
</dbReference>
<dbReference type="InterPro" id="IPR011004">
    <property type="entry name" value="Trimer_LpxA-like_sf"/>
</dbReference>
<evidence type="ECO:0000256" key="1">
    <source>
        <dbReference type="ARBA" id="ARBA00007274"/>
    </source>
</evidence>
<keyword evidence="7" id="KW-0012">Acyltransferase</keyword>
<protein>
    <recommendedName>
        <fullName evidence="3">Chloramphenicol acetyltransferase</fullName>
        <ecNumber evidence="2">2.3.1.28</ecNumber>
    </recommendedName>
</protein>
<dbReference type="CDD" id="cd03349">
    <property type="entry name" value="LbH_XAT"/>
    <property type="match status" value="1"/>
</dbReference>
<name>A0A1M4TEX5_9RHOB</name>
<comment type="similarity">
    <text evidence="1">Belongs to the transferase hexapeptide repeat family.</text>
</comment>
<dbReference type="OrthoDB" id="9815592at2"/>
<keyword evidence="5" id="KW-0677">Repeat</keyword>
<dbReference type="STRING" id="1486859.SAMN05444273_101393"/>
<evidence type="ECO:0000256" key="6">
    <source>
        <dbReference type="ARBA" id="ARBA00023251"/>
    </source>
</evidence>
<evidence type="ECO:0000256" key="5">
    <source>
        <dbReference type="ARBA" id="ARBA00022737"/>
    </source>
</evidence>
<keyword evidence="6" id="KW-0046">Antibiotic resistance</keyword>
<accession>A0A1M4TEX5</accession>
<dbReference type="InterPro" id="IPR050179">
    <property type="entry name" value="Trans_hexapeptide_repeat"/>
</dbReference>
<dbReference type="RefSeq" id="WP_073139696.1">
    <property type="nucleotide sequence ID" value="NZ_FQUV01000001.1"/>
</dbReference>
<evidence type="ECO:0000256" key="4">
    <source>
        <dbReference type="ARBA" id="ARBA00022679"/>
    </source>
</evidence>
<dbReference type="AlphaFoldDB" id="A0A1M4TEX5"/>
<organism evidence="9 10">
    <name type="scientific">Litoreibacter ascidiaceicola</name>
    <dbReference type="NCBI Taxonomy" id="1486859"/>
    <lineage>
        <taxon>Bacteria</taxon>
        <taxon>Pseudomonadati</taxon>
        <taxon>Pseudomonadota</taxon>
        <taxon>Alphaproteobacteria</taxon>
        <taxon>Rhodobacterales</taxon>
        <taxon>Roseobacteraceae</taxon>
        <taxon>Litoreibacter</taxon>
    </lineage>
</organism>
<keyword evidence="10" id="KW-1185">Reference proteome</keyword>
<gene>
    <name evidence="9" type="ORF">SAMN05444273_101393</name>
</gene>
<dbReference type="InterPro" id="IPR018357">
    <property type="entry name" value="Hexapep_transf_CS"/>
</dbReference>
<comment type="catalytic activity">
    <reaction evidence="8">
        <text>chloramphenicol + acetyl-CoA = chloramphenicol 3-acetate + CoA</text>
        <dbReference type="Rhea" id="RHEA:18421"/>
        <dbReference type="ChEBI" id="CHEBI:16730"/>
        <dbReference type="ChEBI" id="CHEBI:17698"/>
        <dbReference type="ChEBI" id="CHEBI:57287"/>
        <dbReference type="ChEBI" id="CHEBI:57288"/>
        <dbReference type="EC" id="2.3.1.28"/>
    </reaction>
</comment>
<keyword evidence="4 9" id="KW-0808">Transferase</keyword>
<dbReference type="SUPFAM" id="SSF51161">
    <property type="entry name" value="Trimeric LpxA-like enzymes"/>
    <property type="match status" value="1"/>
</dbReference>
<dbReference type="Gene3D" id="2.160.10.10">
    <property type="entry name" value="Hexapeptide repeat proteins"/>
    <property type="match status" value="1"/>
</dbReference>
<dbReference type="PANTHER" id="PTHR43300:SF12">
    <property type="entry name" value="CHLORAMPHENICOL ACETYLTRANSFERASE"/>
    <property type="match status" value="1"/>
</dbReference>
<dbReference type="Pfam" id="PF00132">
    <property type="entry name" value="Hexapep"/>
    <property type="match status" value="1"/>
</dbReference>
<dbReference type="EMBL" id="FQUV01000001">
    <property type="protein sequence ID" value="SHE42894.1"/>
    <property type="molecule type" value="Genomic_DNA"/>
</dbReference>
<evidence type="ECO:0000256" key="8">
    <source>
        <dbReference type="ARBA" id="ARBA00047633"/>
    </source>
</evidence>
<dbReference type="EC" id="2.3.1.28" evidence="2"/>
<dbReference type="Proteomes" id="UP000184144">
    <property type="component" value="Unassembled WGS sequence"/>
</dbReference>
<dbReference type="PANTHER" id="PTHR43300">
    <property type="entry name" value="ACETYLTRANSFERASE"/>
    <property type="match status" value="1"/>
</dbReference>
<evidence type="ECO:0000256" key="3">
    <source>
        <dbReference type="ARBA" id="ARBA00020291"/>
    </source>
</evidence>
<sequence length="262" mass="28751">MAPKLNKNLSYLKKIGLRVAPGFNTRGRSLNLAFETPSQLNNGPAFYYNDLQIGAYSYLRTGTVRHVRRIGRYCSIAPNVTLGESEHMTNWLSSSTAFHRADQFSFYPPEKEAAAARVLPMDAAPHDAATGDVDIGHDVWIGTNVTVRRGVTIGTGAVIGGGAFVVKDVPPYAIVAGVPAKILRYRFPDKVIEAMHLVRWWEFDANDLAELPFNQPLITLLKIAEQEAAGTIARRPEDFGQIHLTTKGFHVLQSPASPPTPT</sequence>
<evidence type="ECO:0000313" key="10">
    <source>
        <dbReference type="Proteomes" id="UP000184144"/>
    </source>
</evidence>
<proteinExistence type="inferred from homology"/>